<dbReference type="SMART" id="SM00086">
    <property type="entry name" value="PAC"/>
    <property type="match status" value="2"/>
</dbReference>
<feature type="domain" description="PAS" evidence="5">
    <location>
        <begin position="20"/>
        <end position="90"/>
    </location>
</feature>
<comment type="caution">
    <text evidence="9">The sequence shown here is derived from an EMBL/GenBank/DDBJ whole genome shotgun (WGS) entry which is preliminary data.</text>
</comment>
<evidence type="ECO:0000259" key="7">
    <source>
        <dbReference type="PROSITE" id="PS50883"/>
    </source>
</evidence>
<dbReference type="SMART" id="SM00267">
    <property type="entry name" value="GGDEF"/>
    <property type="match status" value="1"/>
</dbReference>
<gene>
    <name evidence="9" type="ORF">FM042_03210</name>
</gene>
<proteinExistence type="predicted"/>
<dbReference type="FunFam" id="3.20.20.450:FF:000001">
    <property type="entry name" value="Cyclic di-GMP phosphodiesterase yahA"/>
    <property type="match status" value="1"/>
</dbReference>
<dbReference type="InterPro" id="IPR043128">
    <property type="entry name" value="Rev_trsase/Diguanyl_cyclase"/>
</dbReference>
<dbReference type="NCBIfam" id="TIGR00254">
    <property type="entry name" value="GGDEF"/>
    <property type="match status" value="1"/>
</dbReference>
<dbReference type="PANTHER" id="PTHR44757">
    <property type="entry name" value="DIGUANYLATE CYCLASE DGCP"/>
    <property type="match status" value="1"/>
</dbReference>
<dbReference type="SUPFAM" id="SSF55785">
    <property type="entry name" value="PYP-like sensor domain (PAS domain)"/>
    <property type="match status" value="2"/>
</dbReference>
<sequence>MQGRWHVSKAEDTRLQLLEQQSRYESLFTHHPDHVFSLDLKGYVTSANKSLCEMLNCNESDIVGHHFTEFMLDDDKAEVIGYFERAIHGERLRYQTRALDLQGNLRHIEIINLPLTVEGKVIEVFGISKDISHDVFNEEEMRVLKRSVDSSANGIIIADAKQPDHPLTYVNPAFLKMTGYSESEVLGRNCRFLQGEGSDPEVVSKLRTAISQGSDVNVVIRNYRKDGTPFWNDLYISPVRDNSGEITHFIGVQQDISRRIEAENRLDYQSTHDVLTGLPNRSLFEERLSHDAELAIRNHRSLVVLYVDLDEFKPINDSLGHIVGDKILQHVAERISDVIEPGDTLARYNGDEFLLLLPSLMHVDDAQVVAERILTTLSQPFSIDSETVYLTASIGIAEGEFSNPILAREPHMLIRQADMAMYQAKKGGRNTVHWYSSEITEQMNERVILRRELEGALQQDDLQLHFQPIVDSKTGRTVSVEALVRWIHPKRGMISPAVFIPLAEQTGQIIAIGDWVLREACTTIAKLNQTREEPLTVAVNISPLQFTRSNFLCNIEKLLQEFSLEPSMLEIEVTEGVLFHDEEIAIDTLHSLQNMGIRVSIDDFGTGYSSLSYLRLLPVHKLKIDRSFIHEVTESERDCAIVGGIIDLAHHLSLVTVAEGIETAEQEAILKQQGCTLLQGYYFARPMPLADLNEFLRHELNAPLDNPAPN</sequence>
<evidence type="ECO:0000256" key="4">
    <source>
        <dbReference type="ARBA" id="ARBA00051114"/>
    </source>
</evidence>
<dbReference type="GO" id="GO:0071111">
    <property type="term" value="F:cyclic-guanylate-specific phosphodiesterase activity"/>
    <property type="evidence" value="ECO:0007669"/>
    <property type="project" value="UniProtKB-EC"/>
</dbReference>
<dbReference type="Proteomes" id="UP000320359">
    <property type="component" value="Unassembled WGS sequence"/>
</dbReference>
<evidence type="ECO:0000313" key="9">
    <source>
        <dbReference type="EMBL" id="TRW49875.1"/>
    </source>
</evidence>
<feature type="domain" description="PAC" evidence="6">
    <location>
        <begin position="214"/>
        <end position="268"/>
    </location>
</feature>
<dbReference type="InterPro" id="IPR000160">
    <property type="entry name" value="GGDEF_dom"/>
</dbReference>
<dbReference type="EMBL" id="VJWL01000001">
    <property type="protein sequence ID" value="TRW49875.1"/>
    <property type="molecule type" value="Genomic_DNA"/>
</dbReference>
<keyword evidence="10" id="KW-1185">Reference proteome</keyword>
<dbReference type="Pfam" id="PF08448">
    <property type="entry name" value="PAS_4"/>
    <property type="match status" value="1"/>
</dbReference>
<evidence type="ECO:0000259" key="6">
    <source>
        <dbReference type="PROSITE" id="PS50113"/>
    </source>
</evidence>
<evidence type="ECO:0000256" key="3">
    <source>
        <dbReference type="ARBA" id="ARBA00022636"/>
    </source>
</evidence>
<dbReference type="SMART" id="SM00091">
    <property type="entry name" value="PAS"/>
    <property type="match status" value="2"/>
</dbReference>
<comment type="catalytic activity">
    <reaction evidence="4">
        <text>3',3'-c-di-GMP + H2O = 5'-phosphoguanylyl(3'-&gt;5')guanosine + H(+)</text>
        <dbReference type="Rhea" id="RHEA:24902"/>
        <dbReference type="ChEBI" id="CHEBI:15377"/>
        <dbReference type="ChEBI" id="CHEBI:15378"/>
        <dbReference type="ChEBI" id="CHEBI:58754"/>
        <dbReference type="ChEBI" id="CHEBI:58805"/>
        <dbReference type="EC" id="3.1.4.52"/>
    </reaction>
    <physiologicalReaction direction="left-to-right" evidence="4">
        <dbReference type="Rhea" id="RHEA:24903"/>
    </physiologicalReaction>
</comment>
<dbReference type="FunFam" id="3.30.70.270:FF:000001">
    <property type="entry name" value="Diguanylate cyclase domain protein"/>
    <property type="match status" value="1"/>
</dbReference>
<evidence type="ECO:0000259" key="5">
    <source>
        <dbReference type="PROSITE" id="PS50112"/>
    </source>
</evidence>
<dbReference type="AlphaFoldDB" id="A0A552X4E4"/>
<accession>A0A552X4E4</accession>
<name>A0A552X4E4_9GAMM</name>
<organism evidence="9 10">
    <name type="scientific">Aliidiomarina halalkaliphila</name>
    <dbReference type="NCBI Taxonomy" id="2593535"/>
    <lineage>
        <taxon>Bacteria</taxon>
        <taxon>Pseudomonadati</taxon>
        <taxon>Pseudomonadota</taxon>
        <taxon>Gammaproteobacteria</taxon>
        <taxon>Alteromonadales</taxon>
        <taxon>Idiomarinaceae</taxon>
        <taxon>Aliidiomarina</taxon>
    </lineage>
</organism>
<feature type="domain" description="PAS" evidence="5">
    <location>
        <begin position="140"/>
        <end position="213"/>
    </location>
</feature>
<feature type="domain" description="GGDEF" evidence="8">
    <location>
        <begin position="300"/>
        <end position="437"/>
    </location>
</feature>
<dbReference type="InterPro" id="IPR001610">
    <property type="entry name" value="PAC"/>
</dbReference>
<dbReference type="Gene3D" id="3.30.70.270">
    <property type="match status" value="1"/>
</dbReference>
<protein>
    <recommendedName>
        <fullName evidence="2">cyclic-guanylate-specific phosphodiesterase</fullName>
        <ecNumber evidence="2">3.1.4.52</ecNumber>
    </recommendedName>
</protein>
<dbReference type="NCBIfam" id="TIGR00229">
    <property type="entry name" value="sensory_box"/>
    <property type="match status" value="2"/>
</dbReference>
<dbReference type="CDD" id="cd01948">
    <property type="entry name" value="EAL"/>
    <property type="match status" value="1"/>
</dbReference>
<evidence type="ECO:0000256" key="2">
    <source>
        <dbReference type="ARBA" id="ARBA00012282"/>
    </source>
</evidence>
<dbReference type="SUPFAM" id="SSF55073">
    <property type="entry name" value="Nucleotide cyclase"/>
    <property type="match status" value="1"/>
</dbReference>
<evidence type="ECO:0000313" key="10">
    <source>
        <dbReference type="Proteomes" id="UP000320359"/>
    </source>
</evidence>
<dbReference type="InterPro" id="IPR013656">
    <property type="entry name" value="PAS_4"/>
</dbReference>
<dbReference type="InterPro" id="IPR029787">
    <property type="entry name" value="Nucleotide_cyclase"/>
</dbReference>
<dbReference type="CDD" id="cd01949">
    <property type="entry name" value="GGDEF"/>
    <property type="match status" value="1"/>
</dbReference>
<evidence type="ECO:0000256" key="1">
    <source>
        <dbReference type="ARBA" id="ARBA00001946"/>
    </source>
</evidence>
<dbReference type="InterPro" id="IPR000700">
    <property type="entry name" value="PAS-assoc_C"/>
</dbReference>
<dbReference type="PROSITE" id="PS50113">
    <property type="entry name" value="PAC"/>
    <property type="match status" value="1"/>
</dbReference>
<dbReference type="PROSITE" id="PS50887">
    <property type="entry name" value="GGDEF"/>
    <property type="match status" value="1"/>
</dbReference>
<dbReference type="GO" id="GO:0071732">
    <property type="term" value="P:cellular response to nitric oxide"/>
    <property type="evidence" value="ECO:0007669"/>
    <property type="project" value="UniProtKB-ARBA"/>
</dbReference>
<comment type="cofactor">
    <cofactor evidence="1">
        <name>Mg(2+)</name>
        <dbReference type="ChEBI" id="CHEBI:18420"/>
    </cofactor>
</comment>
<dbReference type="OrthoDB" id="6597954at2"/>
<dbReference type="PROSITE" id="PS50883">
    <property type="entry name" value="EAL"/>
    <property type="match status" value="1"/>
</dbReference>
<dbReference type="EC" id="3.1.4.52" evidence="2"/>
<dbReference type="InterPro" id="IPR035965">
    <property type="entry name" value="PAS-like_dom_sf"/>
</dbReference>
<dbReference type="InterPro" id="IPR000014">
    <property type="entry name" value="PAS"/>
</dbReference>
<feature type="domain" description="EAL" evidence="7">
    <location>
        <begin position="446"/>
        <end position="700"/>
    </location>
</feature>
<dbReference type="InterPro" id="IPR001633">
    <property type="entry name" value="EAL_dom"/>
</dbReference>
<keyword evidence="3" id="KW-0973">c-di-GMP</keyword>
<dbReference type="SMART" id="SM00052">
    <property type="entry name" value="EAL"/>
    <property type="match status" value="1"/>
</dbReference>
<dbReference type="Pfam" id="PF00563">
    <property type="entry name" value="EAL"/>
    <property type="match status" value="1"/>
</dbReference>
<reference evidence="9 10" key="1">
    <citation type="submission" date="2019-07" db="EMBL/GenBank/DDBJ databases">
        <authorList>
            <person name="Yang M."/>
            <person name="Zhao D."/>
            <person name="Xiang H."/>
        </authorList>
    </citation>
    <scope>NUCLEOTIDE SEQUENCE [LARGE SCALE GENOMIC DNA]</scope>
    <source>
        <strain evidence="9 10">IM1326</strain>
    </source>
</reference>
<evidence type="ECO:0000259" key="8">
    <source>
        <dbReference type="PROSITE" id="PS50887"/>
    </source>
</evidence>
<dbReference type="InterPro" id="IPR035919">
    <property type="entry name" value="EAL_sf"/>
</dbReference>
<dbReference type="Pfam" id="PF13426">
    <property type="entry name" value="PAS_9"/>
    <property type="match status" value="1"/>
</dbReference>
<dbReference type="PROSITE" id="PS50112">
    <property type="entry name" value="PAS"/>
    <property type="match status" value="2"/>
</dbReference>
<dbReference type="Gene3D" id="3.20.20.450">
    <property type="entry name" value="EAL domain"/>
    <property type="match status" value="1"/>
</dbReference>
<dbReference type="SUPFAM" id="SSF141868">
    <property type="entry name" value="EAL domain-like"/>
    <property type="match status" value="1"/>
</dbReference>
<dbReference type="Gene3D" id="3.30.450.20">
    <property type="entry name" value="PAS domain"/>
    <property type="match status" value="2"/>
</dbReference>
<dbReference type="CDD" id="cd00130">
    <property type="entry name" value="PAS"/>
    <property type="match status" value="1"/>
</dbReference>
<dbReference type="PANTHER" id="PTHR44757:SF2">
    <property type="entry name" value="BIOFILM ARCHITECTURE MAINTENANCE PROTEIN MBAA"/>
    <property type="match status" value="1"/>
</dbReference>
<dbReference type="Pfam" id="PF00990">
    <property type="entry name" value="GGDEF"/>
    <property type="match status" value="1"/>
</dbReference>
<dbReference type="InterPro" id="IPR052155">
    <property type="entry name" value="Biofilm_reg_signaling"/>
</dbReference>